<evidence type="ECO:0008006" key="4">
    <source>
        <dbReference type="Google" id="ProtNLM"/>
    </source>
</evidence>
<gene>
    <name evidence="2" type="ORF">L207DRAFT_493324</name>
</gene>
<dbReference type="Pfam" id="PF11905">
    <property type="entry name" value="DUF3425"/>
    <property type="match status" value="1"/>
</dbReference>
<evidence type="ECO:0000313" key="2">
    <source>
        <dbReference type="EMBL" id="PMD37749.1"/>
    </source>
</evidence>
<name>A0A2J6RGY2_HYAVF</name>
<accession>A0A2J6RGY2</accession>
<protein>
    <recommendedName>
        <fullName evidence="4">BZIP domain-containing protein</fullName>
    </recommendedName>
</protein>
<dbReference type="Proteomes" id="UP000235786">
    <property type="component" value="Unassembled WGS sequence"/>
</dbReference>
<feature type="compositionally biased region" description="Basic residues" evidence="1">
    <location>
        <begin position="16"/>
        <end position="29"/>
    </location>
</feature>
<evidence type="ECO:0000256" key="1">
    <source>
        <dbReference type="SAM" id="MobiDB-lite"/>
    </source>
</evidence>
<dbReference type="EMBL" id="KZ613949">
    <property type="protein sequence ID" value="PMD37749.1"/>
    <property type="molecule type" value="Genomic_DNA"/>
</dbReference>
<dbReference type="AlphaFoldDB" id="A0A2J6RGY2"/>
<reference evidence="2 3" key="1">
    <citation type="submission" date="2016-04" db="EMBL/GenBank/DDBJ databases">
        <title>A degradative enzymes factory behind the ericoid mycorrhizal symbiosis.</title>
        <authorList>
            <consortium name="DOE Joint Genome Institute"/>
            <person name="Martino E."/>
            <person name="Morin E."/>
            <person name="Grelet G."/>
            <person name="Kuo A."/>
            <person name="Kohler A."/>
            <person name="Daghino S."/>
            <person name="Barry K."/>
            <person name="Choi C."/>
            <person name="Cichocki N."/>
            <person name="Clum A."/>
            <person name="Copeland A."/>
            <person name="Hainaut M."/>
            <person name="Haridas S."/>
            <person name="Labutti K."/>
            <person name="Lindquist E."/>
            <person name="Lipzen A."/>
            <person name="Khouja H.-R."/>
            <person name="Murat C."/>
            <person name="Ohm R."/>
            <person name="Olson A."/>
            <person name="Spatafora J."/>
            <person name="Veneault-Fourrey C."/>
            <person name="Henrissat B."/>
            <person name="Grigoriev I."/>
            <person name="Martin F."/>
            <person name="Perotto S."/>
        </authorList>
    </citation>
    <scope>NUCLEOTIDE SEQUENCE [LARGE SCALE GENOMIC DNA]</scope>
    <source>
        <strain evidence="2 3">F</strain>
    </source>
</reference>
<feature type="region of interest" description="Disordered" evidence="1">
    <location>
        <begin position="1"/>
        <end position="29"/>
    </location>
</feature>
<sequence>MSAETNPKKLTSERRRTQHKRAQKNYRERQRRNLQVLQDIAGSRHGFLVGHVNKGARNIESGTDVCTNASPGVDGAHDASLTHSHLRAFTEAGSRDGSFGRTGQSSGGLFGADEQHQLFPIVGLPLAPESSQEECVILQLLQQAGLVLDGETRLQILEKKIDLRSILKTGLKGLLYENLEDADCSTSHGDREGCATNSTQLRTDKILVVQNASKEYTAPLPNLPRNTIRIKQVLFVAACVANASSLGLSPDDLNCDGAESPFFRSSASNSAAKAACLSDFPDLKTHLRPCAAQLMHRHHPYIDVLPFPTFRERLITLTCANEPMIDEDELCKDLTNNGLICWGSSLGGGSAAMGSGAPWDIRSWEAQSWFIKKWWILIGGAEGEIYKQTQWWCEMRGERSCYPW</sequence>
<dbReference type="STRING" id="1149755.A0A2J6RGY2"/>
<keyword evidence="3" id="KW-1185">Reference proteome</keyword>
<feature type="compositionally biased region" description="Basic and acidic residues" evidence="1">
    <location>
        <begin position="1"/>
        <end position="15"/>
    </location>
</feature>
<dbReference type="CDD" id="cd14688">
    <property type="entry name" value="bZIP_YAP"/>
    <property type="match status" value="1"/>
</dbReference>
<dbReference type="InterPro" id="IPR021833">
    <property type="entry name" value="DUF3425"/>
</dbReference>
<dbReference type="PANTHER" id="PTHR38116">
    <property type="entry name" value="CHROMOSOME 7, WHOLE GENOME SHOTGUN SEQUENCE"/>
    <property type="match status" value="1"/>
</dbReference>
<evidence type="ECO:0000313" key="3">
    <source>
        <dbReference type="Proteomes" id="UP000235786"/>
    </source>
</evidence>
<proteinExistence type="predicted"/>
<dbReference type="PANTHER" id="PTHR38116:SF5">
    <property type="entry name" value="BZIP DOMAIN-CONTAINING PROTEIN"/>
    <property type="match status" value="1"/>
</dbReference>
<organism evidence="2 3">
    <name type="scientific">Hyaloscypha variabilis (strain UAMH 11265 / GT02V1 / F)</name>
    <name type="common">Meliniomyces variabilis</name>
    <dbReference type="NCBI Taxonomy" id="1149755"/>
    <lineage>
        <taxon>Eukaryota</taxon>
        <taxon>Fungi</taxon>
        <taxon>Dikarya</taxon>
        <taxon>Ascomycota</taxon>
        <taxon>Pezizomycotina</taxon>
        <taxon>Leotiomycetes</taxon>
        <taxon>Helotiales</taxon>
        <taxon>Hyaloscyphaceae</taxon>
        <taxon>Hyaloscypha</taxon>
        <taxon>Hyaloscypha variabilis</taxon>
    </lineage>
</organism>
<dbReference type="OrthoDB" id="5973539at2759"/>